<keyword evidence="2" id="KW-1185">Reference proteome</keyword>
<sequence length="115" mass="12880">MTLDSICPLISAFQVGELILARLGKNTFCIITFCAIIAAQVLLDFGRSSGCSRSIFRRPYQSGRVHQPQERSLACSTRKILRLSTRLQHPFSSAGWYKFELTSAQAQERRTLANA</sequence>
<evidence type="ECO:0000313" key="2">
    <source>
        <dbReference type="Proteomes" id="UP000305948"/>
    </source>
</evidence>
<reference evidence="1 2" key="1">
    <citation type="journal article" date="2019" name="Nat. Ecol. Evol.">
        <title>Megaphylogeny resolves global patterns of mushroom evolution.</title>
        <authorList>
            <person name="Varga T."/>
            <person name="Krizsan K."/>
            <person name="Foldi C."/>
            <person name="Dima B."/>
            <person name="Sanchez-Garcia M."/>
            <person name="Sanchez-Ramirez S."/>
            <person name="Szollosi G.J."/>
            <person name="Szarkandi J.G."/>
            <person name="Papp V."/>
            <person name="Albert L."/>
            <person name="Andreopoulos W."/>
            <person name="Angelini C."/>
            <person name="Antonin V."/>
            <person name="Barry K.W."/>
            <person name="Bougher N.L."/>
            <person name="Buchanan P."/>
            <person name="Buyck B."/>
            <person name="Bense V."/>
            <person name="Catcheside P."/>
            <person name="Chovatia M."/>
            <person name="Cooper J."/>
            <person name="Damon W."/>
            <person name="Desjardin D."/>
            <person name="Finy P."/>
            <person name="Geml J."/>
            <person name="Haridas S."/>
            <person name="Hughes K."/>
            <person name="Justo A."/>
            <person name="Karasinski D."/>
            <person name="Kautmanova I."/>
            <person name="Kiss B."/>
            <person name="Kocsube S."/>
            <person name="Kotiranta H."/>
            <person name="LaButti K.M."/>
            <person name="Lechner B.E."/>
            <person name="Liimatainen K."/>
            <person name="Lipzen A."/>
            <person name="Lukacs Z."/>
            <person name="Mihaltcheva S."/>
            <person name="Morgado L.N."/>
            <person name="Niskanen T."/>
            <person name="Noordeloos M.E."/>
            <person name="Ohm R.A."/>
            <person name="Ortiz-Santana B."/>
            <person name="Ovrebo C."/>
            <person name="Racz N."/>
            <person name="Riley R."/>
            <person name="Savchenko A."/>
            <person name="Shiryaev A."/>
            <person name="Soop K."/>
            <person name="Spirin V."/>
            <person name="Szebenyi C."/>
            <person name="Tomsovsky M."/>
            <person name="Tulloss R.E."/>
            <person name="Uehling J."/>
            <person name="Grigoriev I.V."/>
            <person name="Vagvolgyi C."/>
            <person name="Papp T."/>
            <person name="Martin F.M."/>
            <person name="Miettinen O."/>
            <person name="Hibbett D.S."/>
            <person name="Nagy L.G."/>
        </authorList>
    </citation>
    <scope>NUCLEOTIDE SEQUENCE [LARGE SCALE GENOMIC DNA]</scope>
    <source>
        <strain evidence="1 2">OMC1185</strain>
    </source>
</reference>
<evidence type="ECO:0000313" key="1">
    <source>
        <dbReference type="EMBL" id="TFK50690.1"/>
    </source>
</evidence>
<accession>A0A5C3MZQ6</accession>
<gene>
    <name evidence="1" type="ORF">OE88DRAFT_285570</name>
</gene>
<name>A0A5C3MZQ6_9AGAM</name>
<dbReference type="Proteomes" id="UP000305948">
    <property type="component" value="Unassembled WGS sequence"/>
</dbReference>
<proteinExistence type="predicted"/>
<dbReference type="EMBL" id="ML213513">
    <property type="protein sequence ID" value="TFK50690.1"/>
    <property type="molecule type" value="Genomic_DNA"/>
</dbReference>
<protein>
    <submittedName>
        <fullName evidence="1">Uncharacterized protein</fullName>
    </submittedName>
</protein>
<organism evidence="1 2">
    <name type="scientific">Heliocybe sulcata</name>
    <dbReference type="NCBI Taxonomy" id="5364"/>
    <lineage>
        <taxon>Eukaryota</taxon>
        <taxon>Fungi</taxon>
        <taxon>Dikarya</taxon>
        <taxon>Basidiomycota</taxon>
        <taxon>Agaricomycotina</taxon>
        <taxon>Agaricomycetes</taxon>
        <taxon>Gloeophyllales</taxon>
        <taxon>Gloeophyllaceae</taxon>
        <taxon>Heliocybe</taxon>
    </lineage>
</organism>
<dbReference type="AlphaFoldDB" id="A0A5C3MZQ6"/>